<reference evidence="5 6" key="1">
    <citation type="journal article" date="2016" name="Mol. Biol. Evol.">
        <title>Comparative Genomics of Early-Diverging Mushroom-Forming Fungi Provides Insights into the Origins of Lignocellulose Decay Capabilities.</title>
        <authorList>
            <person name="Nagy L.G."/>
            <person name="Riley R."/>
            <person name="Tritt A."/>
            <person name="Adam C."/>
            <person name="Daum C."/>
            <person name="Floudas D."/>
            <person name="Sun H."/>
            <person name="Yadav J.S."/>
            <person name="Pangilinan J."/>
            <person name="Larsson K.H."/>
            <person name="Matsuura K."/>
            <person name="Barry K."/>
            <person name="Labutti K."/>
            <person name="Kuo R."/>
            <person name="Ohm R.A."/>
            <person name="Bhattacharya S.S."/>
            <person name="Shirouzu T."/>
            <person name="Yoshinaga Y."/>
            <person name="Martin F.M."/>
            <person name="Grigoriev I.V."/>
            <person name="Hibbett D.S."/>
        </authorList>
    </citation>
    <scope>NUCLEOTIDE SEQUENCE [LARGE SCALE GENOMIC DNA]</scope>
    <source>
        <strain evidence="5 6">93-53</strain>
    </source>
</reference>
<name>A0A165C1I4_9APHY</name>
<dbReference type="InterPro" id="IPR029063">
    <property type="entry name" value="SAM-dependent_MTases_sf"/>
</dbReference>
<proteinExistence type="predicted"/>
<dbReference type="GeneID" id="63819492"/>
<dbReference type="Pfam" id="PF05724">
    <property type="entry name" value="TPMT"/>
    <property type="match status" value="1"/>
</dbReference>
<keyword evidence="1" id="KW-0597">Phosphoprotein</keyword>
<evidence type="ECO:0000313" key="5">
    <source>
        <dbReference type="EMBL" id="KZT02033.1"/>
    </source>
</evidence>
<evidence type="ECO:0000256" key="2">
    <source>
        <dbReference type="ARBA" id="ARBA00022603"/>
    </source>
</evidence>
<keyword evidence="4" id="KW-0949">S-adenosyl-L-methionine</keyword>
<dbReference type="GO" id="GO:0008757">
    <property type="term" value="F:S-adenosylmethionine-dependent methyltransferase activity"/>
    <property type="evidence" value="ECO:0007669"/>
    <property type="project" value="InterPro"/>
</dbReference>
<accession>A0A165C1I4</accession>
<protein>
    <submittedName>
        <fullName evidence="5">Thiol methyltransferase 1</fullName>
    </submittedName>
</protein>
<evidence type="ECO:0000256" key="4">
    <source>
        <dbReference type="ARBA" id="ARBA00022691"/>
    </source>
</evidence>
<evidence type="ECO:0000256" key="1">
    <source>
        <dbReference type="ARBA" id="ARBA00022553"/>
    </source>
</evidence>
<dbReference type="OrthoDB" id="276151at2759"/>
<dbReference type="PANTHER" id="PTHR32183">
    <property type="match status" value="1"/>
</dbReference>
<dbReference type="SUPFAM" id="SSF53335">
    <property type="entry name" value="S-adenosyl-L-methionine-dependent methyltransferases"/>
    <property type="match status" value="1"/>
</dbReference>
<dbReference type="AlphaFoldDB" id="A0A165C1I4"/>
<evidence type="ECO:0000313" key="6">
    <source>
        <dbReference type="Proteomes" id="UP000076871"/>
    </source>
</evidence>
<dbReference type="Gene3D" id="3.40.50.150">
    <property type="entry name" value="Vaccinia Virus protein VP39"/>
    <property type="match status" value="1"/>
</dbReference>
<keyword evidence="6" id="KW-1185">Reference proteome</keyword>
<organism evidence="5 6">
    <name type="scientific">Laetiporus sulphureus 93-53</name>
    <dbReference type="NCBI Taxonomy" id="1314785"/>
    <lineage>
        <taxon>Eukaryota</taxon>
        <taxon>Fungi</taxon>
        <taxon>Dikarya</taxon>
        <taxon>Basidiomycota</taxon>
        <taxon>Agaricomycotina</taxon>
        <taxon>Agaricomycetes</taxon>
        <taxon>Polyporales</taxon>
        <taxon>Laetiporus</taxon>
    </lineage>
</organism>
<dbReference type="PROSITE" id="PS51585">
    <property type="entry name" value="SAM_MT_TPMT"/>
    <property type="match status" value="1"/>
</dbReference>
<dbReference type="GO" id="GO:0032259">
    <property type="term" value="P:methylation"/>
    <property type="evidence" value="ECO:0007669"/>
    <property type="project" value="UniProtKB-KW"/>
</dbReference>
<keyword evidence="3 5" id="KW-0808">Transferase</keyword>
<dbReference type="EMBL" id="KV427656">
    <property type="protein sequence ID" value="KZT02033.1"/>
    <property type="molecule type" value="Genomic_DNA"/>
</dbReference>
<evidence type="ECO:0000256" key="3">
    <source>
        <dbReference type="ARBA" id="ARBA00022679"/>
    </source>
</evidence>
<dbReference type="STRING" id="1314785.A0A165C1I4"/>
<dbReference type="Proteomes" id="UP000076871">
    <property type="component" value="Unassembled WGS sequence"/>
</dbReference>
<dbReference type="RefSeq" id="XP_040759773.1">
    <property type="nucleotide sequence ID" value="XM_040902461.1"/>
</dbReference>
<sequence length="218" mass="24459">MNINNPEIVRLRELVAQDPGSGWDNAWKEKVTPWDAGQSQPPLRELLASRELPLPKAGRALVPGCGRGYDAILIATVLGLDTTGLDISESAVQAATALAESSSIPAGTKISFQINDFFTLEDQFDLIYDYTFFVAIPPARRPEWGRQMRDLIKPGGYLITLVFPIMDQPLDVGPPFFVRPEHYVEVLGDGWEKVLDRVPENSQETHKDKERLIVYRRL</sequence>
<dbReference type="InParanoid" id="A0A165C1I4"/>
<gene>
    <name evidence="5" type="ORF">LAESUDRAFT_438180</name>
</gene>
<dbReference type="InterPro" id="IPR008854">
    <property type="entry name" value="TPMT"/>
</dbReference>
<dbReference type="PANTHER" id="PTHR32183:SF11">
    <property type="entry name" value="THIOL METHYLTRANSFERASE 2-RELATED"/>
    <property type="match status" value="1"/>
</dbReference>
<keyword evidence="2 5" id="KW-0489">Methyltransferase</keyword>
<dbReference type="CDD" id="cd02440">
    <property type="entry name" value="AdoMet_MTases"/>
    <property type="match status" value="1"/>
</dbReference>